<dbReference type="Proteomes" id="UP000779508">
    <property type="component" value="Unassembled WGS sequence"/>
</dbReference>
<dbReference type="EMBL" id="JAHLQK010000001">
    <property type="protein sequence ID" value="MBU5675275.1"/>
    <property type="molecule type" value="Genomic_DNA"/>
</dbReference>
<name>A0ABS6FYG4_9FIRM</name>
<dbReference type="RefSeq" id="WP_216414769.1">
    <property type="nucleotide sequence ID" value="NZ_JAHLQK010000001.1"/>
</dbReference>
<protein>
    <submittedName>
        <fullName evidence="1">Uncharacterized protein</fullName>
    </submittedName>
</protein>
<evidence type="ECO:0000313" key="1">
    <source>
        <dbReference type="EMBL" id="MBU5675275.1"/>
    </source>
</evidence>
<organism evidence="1 2">
    <name type="scientific">Alkaliphilus flagellatus</name>
    <dbReference type="NCBI Taxonomy" id="2841507"/>
    <lineage>
        <taxon>Bacteria</taxon>
        <taxon>Bacillati</taxon>
        <taxon>Bacillota</taxon>
        <taxon>Clostridia</taxon>
        <taxon>Peptostreptococcales</taxon>
        <taxon>Natronincolaceae</taxon>
        <taxon>Alkaliphilus</taxon>
    </lineage>
</organism>
<comment type="caution">
    <text evidence="1">The sequence shown here is derived from an EMBL/GenBank/DDBJ whole genome shotgun (WGS) entry which is preliminary data.</text>
</comment>
<sequence length="50" mass="5470">MDRKGDIKWPQIGDEASMVFIQSSCSAEAIARVPERKTVMFKGSIVSGVL</sequence>
<gene>
    <name evidence="1" type="ORF">KQI88_02450</name>
</gene>
<evidence type="ECO:0000313" key="2">
    <source>
        <dbReference type="Proteomes" id="UP000779508"/>
    </source>
</evidence>
<reference evidence="1 2" key="1">
    <citation type="submission" date="2021-06" db="EMBL/GenBank/DDBJ databases">
        <authorList>
            <person name="Sun Q."/>
            <person name="Li D."/>
        </authorList>
    </citation>
    <scope>NUCLEOTIDE SEQUENCE [LARGE SCALE GENOMIC DNA]</scope>
    <source>
        <strain evidence="1 2">MSJ-5</strain>
    </source>
</reference>
<keyword evidence="2" id="KW-1185">Reference proteome</keyword>
<accession>A0ABS6FYG4</accession>
<proteinExistence type="predicted"/>